<dbReference type="PANTHER" id="PTHR39072:SF3">
    <property type="entry name" value="RE48511P"/>
    <property type="match status" value="1"/>
</dbReference>
<feature type="compositionally biased region" description="Polar residues" evidence="1">
    <location>
        <begin position="98"/>
        <end position="107"/>
    </location>
</feature>
<proteinExistence type="predicted"/>
<dbReference type="Proteomes" id="UP001159042">
    <property type="component" value="Unassembled WGS sequence"/>
</dbReference>
<comment type="caution">
    <text evidence="3">The sequence shown here is derived from an EMBL/GenBank/DDBJ whole genome shotgun (WGS) entry which is preliminary data.</text>
</comment>
<feature type="region of interest" description="Disordered" evidence="1">
    <location>
        <begin position="382"/>
        <end position="459"/>
    </location>
</feature>
<feature type="non-terminal residue" evidence="3">
    <location>
        <position position="1"/>
    </location>
</feature>
<feature type="compositionally biased region" description="Low complexity" evidence="1">
    <location>
        <begin position="639"/>
        <end position="650"/>
    </location>
</feature>
<evidence type="ECO:0000313" key="3">
    <source>
        <dbReference type="EMBL" id="KAJ8919413.1"/>
    </source>
</evidence>
<dbReference type="Pfam" id="PF15950">
    <property type="entry name" value="DUF4758"/>
    <property type="match status" value="1"/>
</dbReference>
<feature type="region of interest" description="Disordered" evidence="1">
    <location>
        <begin position="91"/>
        <end position="117"/>
    </location>
</feature>
<feature type="compositionally biased region" description="Basic and acidic residues" evidence="1">
    <location>
        <begin position="413"/>
        <end position="425"/>
    </location>
</feature>
<gene>
    <name evidence="3" type="ORF">NQ315_016507</name>
</gene>
<dbReference type="InterPro" id="IPR031866">
    <property type="entry name" value="DUF4758"/>
</dbReference>
<feature type="compositionally biased region" description="Polar residues" evidence="1">
    <location>
        <begin position="552"/>
        <end position="561"/>
    </location>
</feature>
<feature type="compositionally biased region" description="Polar residues" evidence="1">
    <location>
        <begin position="439"/>
        <end position="448"/>
    </location>
</feature>
<reference evidence="3 4" key="1">
    <citation type="journal article" date="2023" name="Insect Mol. Biol.">
        <title>Genome sequencing provides insights into the evolution of gene families encoding plant cell wall-degrading enzymes in longhorned beetles.</title>
        <authorList>
            <person name="Shin N.R."/>
            <person name="Okamura Y."/>
            <person name="Kirsch R."/>
            <person name="Pauchet Y."/>
        </authorList>
    </citation>
    <scope>NUCLEOTIDE SEQUENCE [LARGE SCALE GENOMIC DNA]</scope>
    <source>
        <strain evidence="3">EAD_L_NR</strain>
    </source>
</reference>
<accession>A0AAV8VYW6</accession>
<feature type="compositionally biased region" description="Polar residues" evidence="1">
    <location>
        <begin position="387"/>
        <end position="404"/>
    </location>
</feature>
<feature type="region of interest" description="Disordered" evidence="1">
    <location>
        <begin position="551"/>
        <end position="725"/>
    </location>
</feature>
<dbReference type="AlphaFoldDB" id="A0AAV8VYW6"/>
<dbReference type="EMBL" id="JANEYG010000018">
    <property type="protein sequence ID" value="KAJ8919413.1"/>
    <property type="molecule type" value="Genomic_DNA"/>
</dbReference>
<feature type="domain" description="DUF4758" evidence="2">
    <location>
        <begin position="217"/>
        <end position="332"/>
    </location>
</feature>
<organism evidence="3 4">
    <name type="scientific">Exocentrus adspersus</name>
    <dbReference type="NCBI Taxonomy" id="1586481"/>
    <lineage>
        <taxon>Eukaryota</taxon>
        <taxon>Metazoa</taxon>
        <taxon>Ecdysozoa</taxon>
        <taxon>Arthropoda</taxon>
        <taxon>Hexapoda</taxon>
        <taxon>Insecta</taxon>
        <taxon>Pterygota</taxon>
        <taxon>Neoptera</taxon>
        <taxon>Endopterygota</taxon>
        <taxon>Coleoptera</taxon>
        <taxon>Polyphaga</taxon>
        <taxon>Cucujiformia</taxon>
        <taxon>Chrysomeloidea</taxon>
        <taxon>Cerambycidae</taxon>
        <taxon>Lamiinae</taxon>
        <taxon>Acanthocinini</taxon>
        <taxon>Exocentrus</taxon>
    </lineage>
</organism>
<feature type="compositionally biased region" description="Polar residues" evidence="1">
    <location>
        <begin position="698"/>
        <end position="714"/>
    </location>
</feature>
<evidence type="ECO:0000259" key="2">
    <source>
        <dbReference type="Pfam" id="PF15950"/>
    </source>
</evidence>
<feature type="compositionally biased region" description="Basic and acidic residues" evidence="1">
    <location>
        <begin position="275"/>
        <end position="288"/>
    </location>
</feature>
<evidence type="ECO:0000256" key="1">
    <source>
        <dbReference type="SAM" id="MobiDB-lite"/>
    </source>
</evidence>
<dbReference type="PANTHER" id="PTHR39072">
    <property type="entry name" value="RE48511P"/>
    <property type="match status" value="1"/>
</dbReference>
<protein>
    <recommendedName>
        <fullName evidence="2">DUF4758 domain-containing protein</fullName>
    </recommendedName>
</protein>
<feature type="region of interest" description="Disordered" evidence="1">
    <location>
        <begin position="271"/>
        <end position="292"/>
    </location>
</feature>
<feature type="compositionally biased region" description="Low complexity" evidence="1">
    <location>
        <begin position="608"/>
        <end position="626"/>
    </location>
</feature>
<feature type="compositionally biased region" description="Low complexity" evidence="1">
    <location>
        <begin position="682"/>
        <end position="697"/>
    </location>
</feature>
<sequence length="1181" mass="127839">NIFLLISAFASEGPVFIKPDTPPVSIEPAATKEGNYVTQTVYGFLDFTTTIGNTVMVFSPQSAETAKPDPPQVTKDISSNHVIETKPLTPNKEVGINPSKTQVSNENKPPATSKKVSSVVHVQANPSQSITPKLEVKSSPSVKINVVEGKPATSGPAVVSKVQASTSIFSVVEGPKGKATASPNIITKVEVVSGPTKSPKQDPIIASKVDIHTGPSVVSSVVQVKSDEEPAAVIGNNIGEPEYDFLSRQPSEVVEETYKVINLKPSSKFHLKHRPSTDVKKATKRSDAAHPTGLVTKLGGTVVKDGVTTVHETSVIGTYISGKYAQVLQSTSHITNNAKAKINPSPTLRILKTAAPTLGKGNKHNRQHLDPTPAAAINEEASVSAEAGQNTIKSTRKPNGSGSSFKRFKNRHKETEVTEENKEQEAPQPQPSYKKAQKNRASSTQSGRNAKEQWKQEGNIFPHGISGVLHRWIPHEDEYPGAGIYLKNSGVQQSYSLGSYATFSSEVLPSVVLKTSEEDFSLIARQFSGRLLSKDKINACSGVRRFLESLARHNTSSHSPQKSGRSGRNRNRKTTTTTTTPSAHSEETTPAPSFGSGKRFSGRKNKQSRAAAVNSENNSNNNSNGGHSRRGYKPKVQASSVDQTGTSSSSLYKFKLNRSPGRWQYKTTSKPRVTIRKQNNDESTNNNGETSGTTSSSIQEASQPQINDVVTPQARSDDVDSLEGSESIASIIDDESSKENKLDTPAFPVETIKVEISTPPDLADIYYEIATIKTPYTFQVGSVKNTRYVTVTSTFEKSFETPEPTSTKATEPLTENILATSSNYAKDNNFLDSSIATLPPIYLASDMETPPLETLTETFSTTQTMLKTHILPVIRNGNDTTSSTLVQTYIVTRLVTATKTLPPMDAYNFIPSKTLNEFNSRLDEAGSELHLELEFGDQNEQDEGQVKRVAFQDLDLANIGSNFDLSDVDKSKLLEGHLRLKKAHTPSKPTINELTTPAFNPDQLQQLALLRLLNPAAAQGQVITTSKPVLKVETLYETHVLPVTQGQNTILSTISKIKGTFTKTDFEFGTSTIPPALPIPPVVPQIPQIPQIPQLNPFIQPQPQFAVTSSPIVQSTVVTQTNSKVLKLTFGAKTAYTTVFSTTVVPTVLTTYMTASVPVAPTAAYPGYYPAPFPAGYPYVG</sequence>
<name>A0AAV8VYW6_9CUCU</name>
<evidence type="ECO:0000313" key="4">
    <source>
        <dbReference type="Proteomes" id="UP001159042"/>
    </source>
</evidence>
<keyword evidence="4" id="KW-1185">Reference proteome</keyword>